<dbReference type="GO" id="GO:0008180">
    <property type="term" value="C:COP9 signalosome"/>
    <property type="evidence" value="ECO:0007669"/>
    <property type="project" value="UniProtKB-KW"/>
</dbReference>
<evidence type="ECO:0000256" key="6">
    <source>
        <dbReference type="ARBA" id="ARBA00023242"/>
    </source>
</evidence>
<sequence>MSNVEEESLAKRKRTNNTIVQQVNNLDLDTYLANYKGHARFERLLFIAERCPPLQIEAYKQTLKEIQANSSDTNKYMETLAKLNEALISKGEEPVSPDNTWTESTNKRNKLHAEKLEAELKNYKNNLIKESIRMGHKDLGDHYYNCGDLATALKCYSRTRDYCTTAKHITNMCMSVIQVSIEMKNFNHVQSFVSKAEAAPETQDKSLIQAKLHCSSGLAHLDSGRYKLAAKSFLDTSFELGSSYNEIIAPNDVAVYGGLCALATFDRTELKSKVINNTEFKKFLELEPHIRELINGFYSSKYTLCLEIMEKWKNDFLLDIYLHNHVEILYQMIRMKALVQYFTPFQSVDLNKMAQSFSTTVNRLEQEIATLIMNNNIQARIDSHNKILYAKQIDQRSHVFQNSITMGQKYEKNARALLLRVKLLQGELVVNGKAEQRKEY</sequence>
<keyword evidence="6" id="KW-0539">Nucleus</keyword>
<dbReference type="Pfam" id="PF10602">
    <property type="entry name" value="RPN7"/>
    <property type="match status" value="1"/>
</dbReference>
<keyword evidence="10" id="KW-1185">Reference proteome</keyword>
<evidence type="ECO:0000256" key="3">
    <source>
        <dbReference type="ARBA" id="ARBA00008793"/>
    </source>
</evidence>
<reference evidence="9 10" key="1">
    <citation type="submission" date="2016-07" db="EMBL/GenBank/DDBJ databases">
        <title>Pervasive Adenine N6-methylation of Active Genes in Fungi.</title>
        <authorList>
            <consortium name="DOE Joint Genome Institute"/>
            <person name="Mondo S.J."/>
            <person name="Dannebaum R.O."/>
            <person name="Kuo R.C."/>
            <person name="Labutti K."/>
            <person name="Haridas S."/>
            <person name="Kuo A."/>
            <person name="Salamov A."/>
            <person name="Ahrendt S.R."/>
            <person name="Lipzen A."/>
            <person name="Sullivan W."/>
            <person name="Andreopoulos W.B."/>
            <person name="Clum A."/>
            <person name="Lindquist E."/>
            <person name="Daum C."/>
            <person name="Ramamoorthy G.K."/>
            <person name="Gryganskyi A."/>
            <person name="Culley D."/>
            <person name="Magnuson J.K."/>
            <person name="James T.Y."/>
            <person name="O'Malley M.A."/>
            <person name="Stajich J.E."/>
            <person name="Spatafora J.W."/>
            <person name="Visel A."/>
            <person name="Grigoriev I.V."/>
        </authorList>
    </citation>
    <scope>NUCLEOTIDE SEQUENCE [LARGE SCALE GENOMIC DNA]</scope>
    <source>
        <strain evidence="9 10">CBS 931.73</strain>
    </source>
</reference>
<dbReference type="InterPro" id="IPR048624">
    <property type="entry name" value="CSN1_C"/>
</dbReference>
<evidence type="ECO:0000313" key="9">
    <source>
        <dbReference type="EMBL" id="ORX93604.1"/>
    </source>
</evidence>
<dbReference type="OrthoDB" id="422427at2759"/>
<dbReference type="SUPFAM" id="SSF46785">
    <property type="entry name" value="Winged helix' DNA-binding domain"/>
    <property type="match status" value="1"/>
</dbReference>
<gene>
    <name evidence="9" type="ORF">K493DRAFT_315916</name>
</gene>
<comment type="subcellular location">
    <subcellularLocation>
        <location evidence="2">Cytoplasm</location>
    </subcellularLocation>
    <subcellularLocation>
        <location evidence="1">Nucleus</location>
    </subcellularLocation>
</comment>
<proteinExistence type="inferred from homology"/>
<dbReference type="Gene3D" id="1.25.40.570">
    <property type="match status" value="1"/>
</dbReference>
<comment type="similarity">
    <text evidence="3">Belongs to the CSN1 family.</text>
</comment>
<keyword evidence="5" id="KW-0736">Signalosome</keyword>
<dbReference type="Pfam" id="PF01399">
    <property type="entry name" value="PCI"/>
    <property type="match status" value="1"/>
</dbReference>
<keyword evidence="4" id="KW-0963">Cytoplasm</keyword>
<name>A0A1Y1Y7P8_9FUNG</name>
<dbReference type="InterPro" id="IPR045135">
    <property type="entry name" value="Rpn7_N"/>
</dbReference>
<dbReference type="Pfam" id="PF21151">
    <property type="entry name" value="CSN1_C"/>
    <property type="match status" value="1"/>
</dbReference>
<evidence type="ECO:0000256" key="2">
    <source>
        <dbReference type="ARBA" id="ARBA00004496"/>
    </source>
</evidence>
<evidence type="ECO:0000259" key="8">
    <source>
        <dbReference type="PROSITE" id="PS50250"/>
    </source>
</evidence>
<dbReference type="Proteomes" id="UP000193498">
    <property type="component" value="Unassembled WGS sequence"/>
</dbReference>
<dbReference type="PANTHER" id="PTHR14145">
    <property type="entry name" value="26S PROTESOME SUBUNIT 6"/>
    <property type="match status" value="1"/>
</dbReference>
<dbReference type="STRING" id="1314790.A0A1Y1Y7P8"/>
<evidence type="ECO:0000256" key="7">
    <source>
        <dbReference type="SAM" id="Coils"/>
    </source>
</evidence>
<dbReference type="FunCoup" id="A0A1Y1Y7P8">
    <property type="interactions" value="761"/>
</dbReference>
<feature type="domain" description="PCI" evidence="8">
    <location>
        <begin position="225"/>
        <end position="395"/>
    </location>
</feature>
<dbReference type="EMBL" id="MCFE01000230">
    <property type="protein sequence ID" value="ORX93604.1"/>
    <property type="molecule type" value="Genomic_DNA"/>
</dbReference>
<dbReference type="InterPro" id="IPR000717">
    <property type="entry name" value="PCI_dom"/>
</dbReference>
<comment type="caution">
    <text evidence="9">The sequence shown here is derived from an EMBL/GenBank/DDBJ whole genome shotgun (WGS) entry which is preliminary data.</text>
</comment>
<accession>A0A1Y1Y7P8</accession>
<dbReference type="SMART" id="SM00088">
    <property type="entry name" value="PINT"/>
    <property type="match status" value="1"/>
</dbReference>
<dbReference type="PROSITE" id="PS50250">
    <property type="entry name" value="PCI"/>
    <property type="match status" value="1"/>
</dbReference>
<dbReference type="GO" id="GO:0005737">
    <property type="term" value="C:cytoplasm"/>
    <property type="evidence" value="ECO:0007669"/>
    <property type="project" value="UniProtKB-SubCell"/>
</dbReference>
<dbReference type="PANTHER" id="PTHR14145:SF2">
    <property type="entry name" value="COP9 SIGNALOSOME COMPLEX SUBUNIT 1"/>
    <property type="match status" value="1"/>
</dbReference>
<dbReference type="InParanoid" id="A0A1Y1Y7P8"/>
<feature type="coiled-coil region" evidence="7">
    <location>
        <begin position="106"/>
        <end position="133"/>
    </location>
</feature>
<evidence type="ECO:0000256" key="4">
    <source>
        <dbReference type="ARBA" id="ARBA00022490"/>
    </source>
</evidence>
<protein>
    <submittedName>
        <fullName evidence="9">PCI-domain-containing protein</fullName>
    </submittedName>
</protein>
<evidence type="ECO:0000313" key="10">
    <source>
        <dbReference type="Proteomes" id="UP000193498"/>
    </source>
</evidence>
<keyword evidence="7" id="KW-0175">Coiled coil</keyword>
<organism evidence="9 10">
    <name type="scientific">Basidiobolus meristosporus CBS 931.73</name>
    <dbReference type="NCBI Taxonomy" id="1314790"/>
    <lineage>
        <taxon>Eukaryota</taxon>
        <taxon>Fungi</taxon>
        <taxon>Fungi incertae sedis</taxon>
        <taxon>Zoopagomycota</taxon>
        <taxon>Entomophthoromycotina</taxon>
        <taxon>Basidiobolomycetes</taxon>
        <taxon>Basidiobolales</taxon>
        <taxon>Basidiobolaceae</taxon>
        <taxon>Basidiobolus</taxon>
    </lineage>
</organism>
<dbReference type="AlphaFoldDB" id="A0A1Y1Y7P8"/>
<evidence type="ECO:0000256" key="1">
    <source>
        <dbReference type="ARBA" id="ARBA00004123"/>
    </source>
</evidence>
<dbReference type="InterPro" id="IPR036390">
    <property type="entry name" value="WH_DNA-bd_sf"/>
</dbReference>
<dbReference type="InterPro" id="IPR019585">
    <property type="entry name" value="Rpn7/CSN1"/>
</dbReference>
<evidence type="ECO:0000256" key="5">
    <source>
        <dbReference type="ARBA" id="ARBA00022790"/>
    </source>
</evidence>